<organism evidence="4 5">
    <name type="scientific">Aliidiomarina sanyensis</name>
    <dbReference type="NCBI Taxonomy" id="1249555"/>
    <lineage>
        <taxon>Bacteria</taxon>
        <taxon>Pseudomonadati</taxon>
        <taxon>Pseudomonadota</taxon>
        <taxon>Gammaproteobacteria</taxon>
        <taxon>Alteromonadales</taxon>
        <taxon>Idiomarinaceae</taxon>
        <taxon>Aliidiomarina</taxon>
    </lineage>
</organism>
<dbReference type="InterPro" id="IPR023346">
    <property type="entry name" value="Lysozyme-like_dom_sf"/>
</dbReference>
<dbReference type="Pfam" id="PF11873">
    <property type="entry name" value="Mltc_N"/>
    <property type="match status" value="1"/>
</dbReference>
<dbReference type="InterPro" id="IPR000189">
    <property type="entry name" value="Transglyc_AS"/>
</dbReference>
<dbReference type="SUPFAM" id="SSF53955">
    <property type="entry name" value="Lysozyme-like"/>
    <property type="match status" value="1"/>
</dbReference>
<keyword evidence="5" id="KW-1185">Reference proteome</keyword>
<proteinExistence type="inferred from homology"/>
<comment type="caution">
    <text evidence="4">The sequence shown here is derived from an EMBL/GenBank/DDBJ whole genome shotgun (WGS) entry which is preliminary data.</text>
</comment>
<feature type="domain" description="Transglycosylase SLT" evidence="2">
    <location>
        <begin position="239"/>
        <end position="361"/>
    </location>
</feature>
<reference evidence="4 5" key="1">
    <citation type="journal article" date="2011" name="Front. Microbiol.">
        <title>Genomic signatures of strain selection and enhancement in Bacillus atrophaeus var. globigii, a historical biowarfare simulant.</title>
        <authorList>
            <person name="Gibbons H.S."/>
            <person name="Broomall S.M."/>
            <person name="McNew L.A."/>
            <person name="Daligault H."/>
            <person name="Chapman C."/>
            <person name="Bruce D."/>
            <person name="Karavis M."/>
            <person name="Krepps M."/>
            <person name="McGregor P.A."/>
            <person name="Hong C."/>
            <person name="Park K.H."/>
            <person name="Akmal A."/>
            <person name="Feldman A."/>
            <person name="Lin J.S."/>
            <person name="Chang W.E."/>
            <person name="Higgs B.W."/>
            <person name="Demirev P."/>
            <person name="Lindquist J."/>
            <person name="Liem A."/>
            <person name="Fochler E."/>
            <person name="Read T.D."/>
            <person name="Tapia R."/>
            <person name="Johnson S."/>
            <person name="Bishop-Lilly K.A."/>
            <person name="Detter C."/>
            <person name="Han C."/>
            <person name="Sozhamannan S."/>
            <person name="Rosenzweig C.N."/>
            <person name="Skowronski E.W."/>
        </authorList>
    </citation>
    <scope>NUCLEOTIDE SEQUENCE [LARGE SCALE GENOMIC DNA]</scope>
    <source>
        <strain evidence="4 5">GYP-17</strain>
    </source>
</reference>
<sequence>METTLRINTPSFYSKSARIGLLPAVLLATFGLTSCSLSSEDLRTIAERTQAREYARIILDEHLEPYGGLEGIRNISTLRELLELLSVVIEEVWGEDESEVPSEKRFVKYSNAYQARAIIDFERGYLQVETIDEANPIEQLQQAVVLTLLTPKNITVEDIFTDVEPELGDEPFLYEQVLDHDGEAIRYMWRAERFAAFLTNNHLQTRTSEGRNIHSVRVDLVDNHLHLRQLQFSDSVLRHSRAYDIAPSLVYSVIEIESAFNPYAVSPANALGLMQVVPSTAGRDVFERIKGQSGEPTREQLFVPDFNVDIGTGYLHLLDQIYLNRITHPQSRTWAKIAAYNGGMGAVFRTFGSTQDQALQEINRLTPEQVYQRLIQRHPFAETRNYVQRVRGVMPKYQTPG</sequence>
<evidence type="ECO:0000313" key="5">
    <source>
        <dbReference type="Proteomes" id="UP000288405"/>
    </source>
</evidence>
<dbReference type="OrthoDB" id="5620293at2"/>
<dbReference type="Proteomes" id="UP000288405">
    <property type="component" value="Unassembled WGS sequence"/>
</dbReference>
<dbReference type="PROSITE" id="PS00922">
    <property type="entry name" value="TRANSGLYCOSYLASE"/>
    <property type="match status" value="1"/>
</dbReference>
<dbReference type="AlphaFoldDB" id="A0A432WSA7"/>
<evidence type="ECO:0000259" key="2">
    <source>
        <dbReference type="Pfam" id="PF01464"/>
    </source>
</evidence>
<gene>
    <name evidence="4" type="ORF">CWE11_02210</name>
</gene>
<evidence type="ECO:0000259" key="3">
    <source>
        <dbReference type="Pfam" id="PF11873"/>
    </source>
</evidence>
<evidence type="ECO:0000313" key="4">
    <source>
        <dbReference type="EMBL" id="RUO36647.1"/>
    </source>
</evidence>
<dbReference type="CDD" id="cd16893">
    <property type="entry name" value="LT_MltC_MltE"/>
    <property type="match status" value="1"/>
</dbReference>
<feature type="domain" description="Murein transglycosylase-C N-terminal" evidence="3">
    <location>
        <begin position="74"/>
        <end position="229"/>
    </location>
</feature>
<protein>
    <submittedName>
        <fullName evidence="4">DUF3393 domain-containing protein</fullName>
    </submittedName>
</protein>
<dbReference type="PANTHER" id="PTHR37423">
    <property type="entry name" value="SOLUBLE LYTIC MUREIN TRANSGLYCOSYLASE-RELATED"/>
    <property type="match status" value="1"/>
</dbReference>
<dbReference type="Pfam" id="PF01464">
    <property type="entry name" value="SLT"/>
    <property type="match status" value="1"/>
</dbReference>
<dbReference type="InterPro" id="IPR008258">
    <property type="entry name" value="Transglycosylase_SLT_dom_1"/>
</dbReference>
<dbReference type="EMBL" id="PIPM01000001">
    <property type="protein sequence ID" value="RUO36647.1"/>
    <property type="molecule type" value="Genomic_DNA"/>
</dbReference>
<dbReference type="GO" id="GO:0016020">
    <property type="term" value="C:membrane"/>
    <property type="evidence" value="ECO:0007669"/>
    <property type="project" value="InterPro"/>
</dbReference>
<dbReference type="PROSITE" id="PS51257">
    <property type="entry name" value="PROKAR_LIPOPROTEIN"/>
    <property type="match status" value="1"/>
</dbReference>
<dbReference type="PANTHER" id="PTHR37423:SF2">
    <property type="entry name" value="MEMBRANE-BOUND LYTIC MUREIN TRANSGLYCOSYLASE C"/>
    <property type="match status" value="1"/>
</dbReference>
<dbReference type="GO" id="GO:0008933">
    <property type="term" value="F:peptidoglycan lytic transglycosylase activity"/>
    <property type="evidence" value="ECO:0007669"/>
    <property type="project" value="InterPro"/>
</dbReference>
<dbReference type="GO" id="GO:0000270">
    <property type="term" value="P:peptidoglycan metabolic process"/>
    <property type="evidence" value="ECO:0007669"/>
    <property type="project" value="InterPro"/>
</dbReference>
<name>A0A432WSA7_9GAMM</name>
<accession>A0A432WSA7</accession>
<dbReference type="InterPro" id="IPR024570">
    <property type="entry name" value="Murein_transglycosylaseC_N"/>
</dbReference>
<dbReference type="Gene3D" id="1.10.530.10">
    <property type="match status" value="1"/>
</dbReference>
<evidence type="ECO:0000256" key="1">
    <source>
        <dbReference type="ARBA" id="ARBA00007734"/>
    </source>
</evidence>
<comment type="similarity">
    <text evidence="1">Belongs to the transglycosylase Slt family.</text>
</comment>